<dbReference type="InterPro" id="IPR000477">
    <property type="entry name" value="RT_dom"/>
</dbReference>
<comment type="caution">
    <text evidence="5">The sequence shown here is derived from an EMBL/GenBank/DDBJ whole genome shotgun (WGS) entry which is preliminary data.</text>
</comment>
<keyword evidence="1" id="KW-0479">Metal-binding</keyword>
<dbReference type="AlphaFoldDB" id="A0A6G0Y5X0"/>
<feature type="region of interest" description="Disordered" evidence="2">
    <location>
        <begin position="1"/>
        <end position="49"/>
    </location>
</feature>
<dbReference type="SUPFAM" id="SSF57756">
    <property type="entry name" value="Retrovirus zinc finger-like domains"/>
    <property type="match status" value="1"/>
</dbReference>
<feature type="domain" description="Reverse transcriptase" evidence="4">
    <location>
        <begin position="459"/>
        <end position="717"/>
    </location>
</feature>
<accession>A0A6G0Y5X0</accession>
<evidence type="ECO:0000313" key="6">
    <source>
        <dbReference type="Proteomes" id="UP000478052"/>
    </source>
</evidence>
<dbReference type="OrthoDB" id="8063979at2759"/>
<dbReference type="SMART" id="SM00343">
    <property type="entry name" value="ZnF_C2HC"/>
    <property type="match status" value="2"/>
</dbReference>
<reference evidence="5 6" key="1">
    <citation type="submission" date="2019-08" db="EMBL/GenBank/DDBJ databases">
        <title>Whole genome of Aphis craccivora.</title>
        <authorList>
            <person name="Voronova N.V."/>
            <person name="Shulinski R.S."/>
            <person name="Bandarenka Y.V."/>
            <person name="Zhorov D.G."/>
            <person name="Warner D."/>
        </authorList>
    </citation>
    <scope>NUCLEOTIDE SEQUENCE [LARGE SCALE GENOMIC DNA]</scope>
    <source>
        <strain evidence="5">180601</strain>
        <tissue evidence="5">Whole Body</tissue>
    </source>
</reference>
<dbReference type="Gene3D" id="4.10.60.10">
    <property type="entry name" value="Zinc finger, CCHC-type"/>
    <property type="match status" value="1"/>
</dbReference>
<evidence type="ECO:0000256" key="2">
    <source>
        <dbReference type="SAM" id="MobiDB-lite"/>
    </source>
</evidence>
<dbReference type="PROSITE" id="PS50878">
    <property type="entry name" value="RT_POL"/>
    <property type="match status" value="1"/>
</dbReference>
<feature type="region of interest" description="Disordered" evidence="2">
    <location>
        <begin position="152"/>
        <end position="196"/>
    </location>
</feature>
<dbReference type="PANTHER" id="PTHR33481:SF1">
    <property type="entry name" value="ENDONUCLEASE_EXONUCLEASE_PHOSPHATASE DOMAIN-CONTAINING PROTEIN-RELATED"/>
    <property type="match status" value="1"/>
</dbReference>
<dbReference type="EMBL" id="VUJU01006019">
    <property type="protein sequence ID" value="KAF0749662.1"/>
    <property type="molecule type" value="Genomic_DNA"/>
</dbReference>
<keyword evidence="5" id="KW-0548">Nucleotidyltransferase</keyword>
<keyword evidence="5" id="KW-0808">Transferase</keyword>
<dbReference type="Proteomes" id="UP000478052">
    <property type="component" value="Unassembled WGS sequence"/>
</dbReference>
<keyword evidence="1" id="KW-0863">Zinc-finger</keyword>
<proteinExistence type="predicted"/>
<dbReference type="InterPro" id="IPR043502">
    <property type="entry name" value="DNA/RNA_pol_sf"/>
</dbReference>
<name>A0A6G0Y5X0_APHCR</name>
<feature type="domain" description="CCHC-type" evidence="3">
    <location>
        <begin position="395"/>
        <end position="409"/>
    </location>
</feature>
<dbReference type="PANTHER" id="PTHR33481">
    <property type="entry name" value="REVERSE TRANSCRIPTASE"/>
    <property type="match status" value="1"/>
</dbReference>
<keyword evidence="1" id="KW-0862">Zinc</keyword>
<feature type="region of interest" description="Disordered" evidence="2">
    <location>
        <begin position="425"/>
        <end position="520"/>
    </location>
</feature>
<evidence type="ECO:0000256" key="1">
    <source>
        <dbReference type="PROSITE-ProRule" id="PRU00047"/>
    </source>
</evidence>
<dbReference type="InterPro" id="IPR001878">
    <property type="entry name" value="Znf_CCHC"/>
</dbReference>
<evidence type="ECO:0000259" key="4">
    <source>
        <dbReference type="PROSITE" id="PS50878"/>
    </source>
</evidence>
<dbReference type="PROSITE" id="PS50158">
    <property type="entry name" value="ZF_CCHC"/>
    <property type="match status" value="1"/>
</dbReference>
<dbReference type="GO" id="GO:0003676">
    <property type="term" value="F:nucleic acid binding"/>
    <property type="evidence" value="ECO:0007669"/>
    <property type="project" value="InterPro"/>
</dbReference>
<organism evidence="5 6">
    <name type="scientific">Aphis craccivora</name>
    <name type="common">Cowpea aphid</name>
    <dbReference type="NCBI Taxonomy" id="307492"/>
    <lineage>
        <taxon>Eukaryota</taxon>
        <taxon>Metazoa</taxon>
        <taxon>Ecdysozoa</taxon>
        <taxon>Arthropoda</taxon>
        <taxon>Hexapoda</taxon>
        <taxon>Insecta</taxon>
        <taxon>Pterygota</taxon>
        <taxon>Neoptera</taxon>
        <taxon>Paraneoptera</taxon>
        <taxon>Hemiptera</taxon>
        <taxon>Sternorrhyncha</taxon>
        <taxon>Aphidomorpha</taxon>
        <taxon>Aphidoidea</taxon>
        <taxon>Aphididae</taxon>
        <taxon>Aphidini</taxon>
        <taxon>Aphis</taxon>
        <taxon>Aphis</taxon>
    </lineage>
</organism>
<dbReference type="Pfam" id="PF00078">
    <property type="entry name" value="RVT_1"/>
    <property type="match status" value="1"/>
</dbReference>
<gene>
    <name evidence="5" type="ORF">FWK35_00016614</name>
</gene>
<evidence type="ECO:0000259" key="3">
    <source>
        <dbReference type="PROSITE" id="PS50158"/>
    </source>
</evidence>
<feature type="compositionally biased region" description="Basic and acidic residues" evidence="2">
    <location>
        <begin position="184"/>
        <end position="195"/>
    </location>
</feature>
<keyword evidence="5" id="KW-0695">RNA-directed DNA polymerase</keyword>
<dbReference type="GO" id="GO:0003964">
    <property type="term" value="F:RNA-directed DNA polymerase activity"/>
    <property type="evidence" value="ECO:0007669"/>
    <property type="project" value="UniProtKB-KW"/>
</dbReference>
<keyword evidence="6" id="KW-1185">Reference proteome</keyword>
<dbReference type="GO" id="GO:0008270">
    <property type="term" value="F:zinc ion binding"/>
    <property type="evidence" value="ECO:0007669"/>
    <property type="project" value="UniProtKB-KW"/>
</dbReference>
<dbReference type="InterPro" id="IPR036875">
    <property type="entry name" value="Znf_CCHC_sf"/>
</dbReference>
<sequence length="1134" mass="125354">MGDRDSEGMDVTGSETPTQGTSQLQRSPISQGGSPASKKTRSSPDPAPIARDAIKWIRHTMEEQATKRTGMTVELQRNMFEMLVKLDTAVHDLVICNLQLKSQLEESRRSAEICAGAAAAQFGAELRLREAAHEQTLEAVVARYAEKEATRAAEQKTEVRQVTPPEPAASATYASTVRTSRPVKSKEERSADRSKSRIARRNKLLKEQKSVDHMPSFMLQECVGKSPTVVRDLILGQVVAKNIRPKCHTVTTKTGKVILKPENRETADMLKHLTKCSSLLKEDSLKWPRVLVSGVASDYRMDQSDILNQNEELGIPAEVEENVLRPIFKTGPRDRDVTNWVMEVNPKYYSKFEDTIVYLGFMRCRVRAYDEVTQCYLCLRYGHPAAKCSEKEPTCSHCGRKGHKAAECPAAEGDPNCANCKGKHSAGDKSCSARTARLKGTGQPGPASGTRAHRNLRGLGCRRGSDRDPEKSGSITTVMPLGGVEQATEPLTRGSRPPRRRRALPGSQLRPAPTKLGPGIPPLMCLPQGSENGASGCGGAPRRRAIGDVPSHGGRAPVLAGVTNCVVQIIVTVTLCPMLPYLTNRWATLTIGNETGSRQMTRGCPQGSRLGPTLWKVAMSGVFKITTPQSHIIAYADDIALAARGARLETIKKRLVESLDHLKRWSKKFGLEFSATKSQVMTLKGGIKPTYTIPFGSDANAQTLKAARTIKYHGVVIDPRRSFWDHVVSVSDKSTDMFKRLRSMTSANWGIDQSTSMVIYKAVFLPRITYATSIWGEALKLKRSINKLGSIKRQALIAITGAYRTTSTAALQVLSGQLPLDLEVRRLVLRRTLKTNGISYTEYDQGLQNLLEIWQDRWSSQDKGEWTFQLIPDVRVRYELPLVMDHYTSQLITGHGDFRGKLHTFKLVPAPGCACGNGSETLRHVLLACPRTHIQREDLKRTLRQEAIPWPPYHGAILHTSVFPACRKRRLKGNGQPGPASGTRAHRNLRGLGCRRDSDRDLMKSGLITTVMPLGGVEQATEPLTRGRDHRAGDERCLVKVHRSQLRPCADEARSGHPTIDVLTTREREWCFGMWGAPRRRAIGDVPSHGGRAPVLAGSRSLADWFRSGCSWSYYVVKRLNAESRGRLPSETTP</sequence>
<evidence type="ECO:0000313" key="5">
    <source>
        <dbReference type="EMBL" id="KAF0749662.1"/>
    </source>
</evidence>
<dbReference type="SUPFAM" id="SSF56672">
    <property type="entry name" value="DNA/RNA polymerases"/>
    <property type="match status" value="1"/>
</dbReference>
<feature type="compositionally biased region" description="Polar residues" evidence="2">
    <location>
        <begin position="13"/>
        <end position="34"/>
    </location>
</feature>
<protein>
    <submittedName>
        <fullName evidence="5">Reverse transcriptase domain-containing protein</fullName>
    </submittedName>
</protein>